<evidence type="ECO:0008006" key="6">
    <source>
        <dbReference type="Google" id="ProtNLM"/>
    </source>
</evidence>
<dbReference type="OrthoDB" id="9778516at2"/>
<protein>
    <recommendedName>
        <fullName evidence="6">Peptidase M61</fullName>
    </recommendedName>
</protein>
<keyword evidence="5" id="KW-1185">Reference proteome</keyword>
<dbReference type="InterPro" id="IPR007963">
    <property type="entry name" value="Peptidase_M61_catalytic"/>
</dbReference>
<comment type="caution">
    <text evidence="4">The sequence shown here is derived from an EMBL/GenBank/DDBJ whole genome shotgun (WGS) entry which is preliminary data.</text>
</comment>
<dbReference type="eggNOG" id="COG3975">
    <property type="taxonomic scope" value="Bacteria"/>
</dbReference>
<dbReference type="InterPro" id="IPR027268">
    <property type="entry name" value="Peptidase_M4/M1_CTD_sf"/>
</dbReference>
<gene>
    <name evidence="4" type="ORF">ADICEAN_02843</name>
</gene>
<name>M7NU48_9BACT</name>
<dbReference type="Gene3D" id="1.10.390.10">
    <property type="entry name" value="Neutral Protease Domain 2"/>
    <property type="match status" value="1"/>
</dbReference>
<dbReference type="InterPro" id="IPR032710">
    <property type="entry name" value="NTF2-like_dom_sf"/>
</dbReference>
<proteinExistence type="predicted"/>
<dbReference type="SUPFAM" id="SSF55486">
    <property type="entry name" value="Metalloproteases ('zincins'), catalytic domain"/>
    <property type="match status" value="1"/>
</dbReference>
<dbReference type="SUPFAM" id="SSF54427">
    <property type="entry name" value="NTF2-like"/>
    <property type="match status" value="1"/>
</dbReference>
<feature type="domain" description="Peptidase M61 N-terminal" evidence="3">
    <location>
        <begin position="17"/>
        <end position="191"/>
    </location>
</feature>
<organism evidence="4 5">
    <name type="scientific">Cesiribacter andamanensis AMV16</name>
    <dbReference type="NCBI Taxonomy" id="1279009"/>
    <lineage>
        <taxon>Bacteria</taxon>
        <taxon>Pseudomonadati</taxon>
        <taxon>Bacteroidota</taxon>
        <taxon>Cytophagia</taxon>
        <taxon>Cytophagales</taxon>
        <taxon>Cesiribacteraceae</taxon>
        <taxon>Cesiribacter</taxon>
    </lineage>
</organism>
<dbReference type="Proteomes" id="UP000011910">
    <property type="component" value="Unassembled WGS sequence"/>
</dbReference>
<accession>M7NU48</accession>
<dbReference type="InterPro" id="IPR040756">
    <property type="entry name" value="Peptidase_M61_N"/>
</dbReference>
<reference evidence="4 5" key="1">
    <citation type="journal article" date="2013" name="Genome Announc.">
        <title>Draft Genome Sequence of Cesiribacter andamanensis Strain AMV16T, Isolated from a Soil Sample from a Mud Volcano in the Andaman Islands, India.</title>
        <authorList>
            <person name="Shivaji S."/>
            <person name="Ara S."/>
            <person name="Begum Z."/>
            <person name="Srinivas T.N."/>
            <person name="Singh A."/>
            <person name="Kumar Pinnaka A."/>
        </authorList>
    </citation>
    <scope>NUCLEOTIDE SEQUENCE [LARGE SCALE GENOMIC DNA]</scope>
    <source>
        <strain evidence="4 5">AMV16</strain>
    </source>
</reference>
<feature type="region of interest" description="Disordered" evidence="1">
    <location>
        <begin position="748"/>
        <end position="768"/>
    </location>
</feature>
<evidence type="ECO:0000259" key="2">
    <source>
        <dbReference type="Pfam" id="PF05299"/>
    </source>
</evidence>
<feature type="domain" description="Peptidase M61 catalytic" evidence="2">
    <location>
        <begin position="288"/>
        <end position="394"/>
    </location>
</feature>
<dbReference type="STRING" id="1279009.ADICEAN_02843"/>
<dbReference type="Pfam" id="PF17899">
    <property type="entry name" value="Peptidase_M61_N"/>
    <property type="match status" value="1"/>
</dbReference>
<dbReference type="EMBL" id="AODQ01000077">
    <property type="protein sequence ID" value="EMR02019.1"/>
    <property type="molecule type" value="Genomic_DNA"/>
</dbReference>
<dbReference type="Pfam" id="PF05299">
    <property type="entry name" value="Peptidase_M61"/>
    <property type="match status" value="1"/>
</dbReference>
<evidence type="ECO:0000259" key="3">
    <source>
        <dbReference type="Pfam" id="PF17899"/>
    </source>
</evidence>
<sequence>MALMIATTALAQTNSYRYSLDLTRVKDDQLQVELQTPAISQSSIRFYMPKIIPGTYSVSDYGKFVTELKAYTKKGKELPVKRLDDNSWEISKANQMTRMSYWVEDIFDTQQEHGIYMMSATNIEEGVNFVIHTPGFFGYFENMKEIPFELSITKPEAFYGSTGLIPVSSTPTQDVYRTGDYDLLMDSPLMYNLPDTTFINVANARVLVSVHSPNKQVTSAFLAQQFDKLLQATAQYLGGKLPVEKYAFILYFAEPGKAQPAQGALEHNTSSFYYISEYPQMMLAPSLVDIAAHEFFHIVTPLTLHSEEIANFNFNEPILSRHLWLYEGVTEYASDHVQVRYNHISPAQFLDKLAEKINNNRSQYNDTLPFTELSQKAAAEHESQYGNVYEKGAVIAAMLDIRLLELSNGQLDLQKLLRRLSQKYGINKPFKDEALFGELEEMSYPEIGDFLRTYVAGPSPLPLQEYLQKVGIVYEQQPDRQVATFGKVNLGFNQEQMRLEVSGTSDMNAFGQAMGYQKGDLLISLQGQELTPATAQAIIQGYSANTKAGDKVEMLIARKNEQGEYQQMTLSAPAQTVTSPGTVSLRMAEKATYEQLRLRNQWLQANPNTARPEDVESIDALLKTLYGVISGPAGERNWERFHALFTPHARMSAMARNKSGQQLLVSMTPQEYQQKNAPFFMESGFWEEELGRQVVQFGELASVMSAYHFRTQEGGEPQQRGVNSIQLVKEQGRWWIANIIWNTEREDNPIPANLLPQPPKEASKKAKK</sequence>
<dbReference type="Gene3D" id="3.10.450.50">
    <property type="match status" value="1"/>
</dbReference>
<evidence type="ECO:0000256" key="1">
    <source>
        <dbReference type="SAM" id="MobiDB-lite"/>
    </source>
</evidence>
<dbReference type="Gene3D" id="2.60.40.3650">
    <property type="match status" value="1"/>
</dbReference>
<dbReference type="PATRIC" id="fig|1279009.4.peg.2881"/>
<evidence type="ECO:0000313" key="4">
    <source>
        <dbReference type="EMBL" id="EMR02019.1"/>
    </source>
</evidence>
<dbReference type="AlphaFoldDB" id="M7NU48"/>
<evidence type="ECO:0000313" key="5">
    <source>
        <dbReference type="Proteomes" id="UP000011910"/>
    </source>
</evidence>